<keyword evidence="6" id="KW-0030">Aminoacyl-tRNA synthetase</keyword>
<keyword evidence="3" id="KW-0547">Nucleotide-binding</keyword>
<dbReference type="InterPro" id="IPR004154">
    <property type="entry name" value="Anticodon-bd"/>
</dbReference>
<dbReference type="InterPro" id="IPR004499">
    <property type="entry name" value="Pro-tRNA-ligase_IIa_arc-type"/>
</dbReference>
<feature type="domain" description="Proline-tRNA ligase class II C-terminal" evidence="7">
    <location>
        <begin position="143"/>
        <end position="209"/>
    </location>
</feature>
<dbReference type="PANTHER" id="PTHR43382">
    <property type="entry name" value="PROLYL-TRNA SYNTHETASE"/>
    <property type="match status" value="1"/>
</dbReference>
<dbReference type="GO" id="GO:0006433">
    <property type="term" value="P:prolyl-tRNA aminoacylation"/>
    <property type="evidence" value="ECO:0007669"/>
    <property type="project" value="InterPro"/>
</dbReference>
<dbReference type="GO" id="GO:0005737">
    <property type="term" value="C:cytoplasm"/>
    <property type="evidence" value="ECO:0007669"/>
    <property type="project" value="InterPro"/>
</dbReference>
<evidence type="ECO:0000256" key="3">
    <source>
        <dbReference type="ARBA" id="ARBA00022741"/>
    </source>
</evidence>
<keyword evidence="5" id="KW-0648">Protein biosynthesis</keyword>
<dbReference type="GO" id="GO:0017101">
    <property type="term" value="C:aminoacyl-tRNA synthetase multienzyme complex"/>
    <property type="evidence" value="ECO:0007669"/>
    <property type="project" value="TreeGrafter"/>
</dbReference>
<protein>
    <recommendedName>
        <fullName evidence="1">proline--tRNA ligase</fullName>
        <ecNumber evidence="1">6.1.1.15</ecNumber>
    </recommendedName>
</protein>
<reference evidence="8" key="1">
    <citation type="submission" date="2018-05" db="EMBL/GenBank/DDBJ databases">
        <authorList>
            <person name="Lanie J.A."/>
            <person name="Ng W.-L."/>
            <person name="Kazmierczak K.M."/>
            <person name="Andrzejewski T.M."/>
            <person name="Davidsen T.M."/>
            <person name="Wayne K.J."/>
            <person name="Tettelin H."/>
            <person name="Glass J.I."/>
            <person name="Rusch D."/>
            <person name="Podicherti R."/>
            <person name="Tsui H.-C.T."/>
            <person name="Winkler M.E."/>
        </authorList>
    </citation>
    <scope>NUCLEOTIDE SEQUENCE</scope>
</reference>
<keyword evidence="2" id="KW-0436">Ligase</keyword>
<dbReference type="EC" id="6.1.1.15" evidence="1"/>
<evidence type="ECO:0000256" key="6">
    <source>
        <dbReference type="ARBA" id="ARBA00023146"/>
    </source>
</evidence>
<dbReference type="CDD" id="cd00862">
    <property type="entry name" value="ProRS_anticodon_zinc"/>
    <property type="match status" value="1"/>
</dbReference>
<keyword evidence="4" id="KW-0067">ATP-binding</keyword>
<dbReference type="PANTHER" id="PTHR43382:SF2">
    <property type="entry name" value="BIFUNCTIONAL GLUTAMATE_PROLINE--TRNA LIGASE"/>
    <property type="match status" value="1"/>
</dbReference>
<dbReference type="SUPFAM" id="SSF52954">
    <property type="entry name" value="Class II aaRS ABD-related"/>
    <property type="match status" value="1"/>
</dbReference>
<evidence type="ECO:0000256" key="2">
    <source>
        <dbReference type="ARBA" id="ARBA00022598"/>
    </source>
</evidence>
<evidence type="ECO:0000313" key="8">
    <source>
        <dbReference type="EMBL" id="SVB49570.1"/>
    </source>
</evidence>
<dbReference type="InterPro" id="IPR016061">
    <property type="entry name" value="Pro-tRNA_ligase_II_C"/>
</dbReference>
<feature type="non-terminal residue" evidence="8">
    <location>
        <position position="1"/>
    </location>
</feature>
<dbReference type="Gene3D" id="3.30.110.30">
    <property type="entry name" value="C-terminal domain of ProRS"/>
    <property type="match status" value="1"/>
</dbReference>
<dbReference type="EMBL" id="UINC01044302">
    <property type="protein sequence ID" value="SVB49570.1"/>
    <property type="molecule type" value="Genomic_DNA"/>
</dbReference>
<dbReference type="Pfam" id="PF09180">
    <property type="entry name" value="ProRS-C_1"/>
    <property type="match status" value="1"/>
</dbReference>
<accession>A0A382EFX6</accession>
<dbReference type="FunFam" id="3.40.50.800:FF:000005">
    <property type="entry name" value="bifunctional glutamate/proline--tRNA ligase"/>
    <property type="match status" value="1"/>
</dbReference>
<sequence length="209" mass="23687">IMVHGDDKGLRLPPKIAPVQAVIIPIIKNEDSLDEIREFVQPLLDGFKNKGIRYHFDDRVKVSPGYKFNEWEMKGVPIRIEVGPRDMESGSVFIARRDTGEKKSLEVVLAADSLAELLDEIQSNMFQQAQKFREENTFTAETYDEFKSILNNGGFIRCVWDGRSDTEASVKAETKATIRCILSDSAVQEKKCIYSGNPAKYEVIYAKAY</sequence>
<dbReference type="SUPFAM" id="SSF64586">
    <property type="entry name" value="C-terminal domain of ProRS"/>
    <property type="match status" value="1"/>
</dbReference>
<organism evidence="8">
    <name type="scientific">marine metagenome</name>
    <dbReference type="NCBI Taxonomy" id="408172"/>
    <lineage>
        <taxon>unclassified sequences</taxon>
        <taxon>metagenomes</taxon>
        <taxon>ecological metagenomes</taxon>
    </lineage>
</organism>
<evidence type="ECO:0000256" key="1">
    <source>
        <dbReference type="ARBA" id="ARBA00012831"/>
    </source>
</evidence>
<name>A0A382EFX6_9ZZZZ</name>
<proteinExistence type="predicted"/>
<dbReference type="GO" id="GO:0005524">
    <property type="term" value="F:ATP binding"/>
    <property type="evidence" value="ECO:0007669"/>
    <property type="project" value="UniProtKB-KW"/>
</dbReference>
<evidence type="ECO:0000259" key="7">
    <source>
        <dbReference type="SMART" id="SM00946"/>
    </source>
</evidence>
<evidence type="ECO:0000256" key="5">
    <source>
        <dbReference type="ARBA" id="ARBA00022917"/>
    </source>
</evidence>
<evidence type="ECO:0000256" key="4">
    <source>
        <dbReference type="ARBA" id="ARBA00022840"/>
    </source>
</evidence>
<dbReference type="SMART" id="SM00946">
    <property type="entry name" value="ProRS-C_1"/>
    <property type="match status" value="1"/>
</dbReference>
<dbReference type="AlphaFoldDB" id="A0A382EFX6"/>
<dbReference type="GO" id="GO:0004827">
    <property type="term" value="F:proline-tRNA ligase activity"/>
    <property type="evidence" value="ECO:0007669"/>
    <property type="project" value="UniProtKB-EC"/>
</dbReference>
<dbReference type="Pfam" id="PF03129">
    <property type="entry name" value="HGTP_anticodon"/>
    <property type="match status" value="1"/>
</dbReference>
<dbReference type="InterPro" id="IPR017449">
    <property type="entry name" value="Pro-tRNA_synth_II"/>
</dbReference>
<dbReference type="InterPro" id="IPR036621">
    <property type="entry name" value="Anticodon-bd_dom_sf"/>
</dbReference>
<dbReference type="Gene3D" id="3.40.50.800">
    <property type="entry name" value="Anticodon-binding domain"/>
    <property type="match status" value="1"/>
</dbReference>
<gene>
    <name evidence="8" type="ORF">METZ01_LOCUS202424</name>
</gene>